<gene>
    <name evidence="2" type="ORF">HW532_17230</name>
</gene>
<proteinExistence type="predicted"/>
<sequence>MPVLALLALAVLAGCDTLAGGAHPFAKEAASGNSWVSTPEQAPRVSITSFSGLPPGKDEVFLGALMAAAAKRDVAVVPEEPRPGTYVMAGRVDARRSGDGVVVSWSWRIAEAGGGREETISGQEALPGARGGKDGKDPWDGVDNTALSRVAAHVAENLTGYFGKLGYSTQIAGLPPPAETFQRAGPDAAKDIDPDMLGPLEAAAMIGEPGYPETPEALEAVRQHAAASAEPPKRPKKAGGTAIRDVAITGVTGSPGPGNDELAAAMKDVISGAGWPVVDKPGPHTLRITGRVTLGAPRGASQPVSLAWTVRDPGNVLLGTVKQKNAVPAGALDKGWGQNASFAAQAAASGIFDLVEKVR</sequence>
<dbReference type="KEGG" id="kmn:HW532_17230"/>
<accession>A0A7S8C6G7</accession>
<reference evidence="2 3" key="1">
    <citation type="submission" date="2020-06" db="EMBL/GenBank/DDBJ databases">
        <title>Genome sequence of 2 isolates from Red Sea Mangroves.</title>
        <authorList>
            <person name="Sefrji F."/>
            <person name="Michoud G."/>
            <person name="Merlino G."/>
            <person name="Daffonchio D."/>
        </authorList>
    </citation>
    <scope>NUCLEOTIDE SEQUENCE [LARGE SCALE GENOMIC DNA]</scope>
    <source>
        <strain evidence="2 3">R1DC25</strain>
    </source>
</reference>
<dbReference type="AlphaFoldDB" id="A0A7S8C6G7"/>
<evidence type="ECO:0000313" key="2">
    <source>
        <dbReference type="EMBL" id="QPC44285.1"/>
    </source>
</evidence>
<feature type="signal peptide" evidence="1">
    <location>
        <begin position="1"/>
        <end position="19"/>
    </location>
</feature>
<protein>
    <submittedName>
        <fullName evidence="2">Uncharacterized protein</fullName>
    </submittedName>
</protein>
<keyword evidence="3" id="KW-1185">Reference proteome</keyword>
<dbReference type="EMBL" id="CP058214">
    <property type="protein sequence ID" value="QPC44285.1"/>
    <property type="molecule type" value="Genomic_DNA"/>
</dbReference>
<dbReference type="RefSeq" id="WP_213161653.1">
    <property type="nucleotide sequence ID" value="NZ_CP058214.1"/>
</dbReference>
<name>A0A7S8C6G7_9HYPH</name>
<evidence type="ECO:0000256" key="1">
    <source>
        <dbReference type="SAM" id="SignalP"/>
    </source>
</evidence>
<dbReference type="Proteomes" id="UP000593594">
    <property type="component" value="Chromosome"/>
</dbReference>
<keyword evidence="1" id="KW-0732">Signal</keyword>
<feature type="chain" id="PRO_5032943470" evidence="1">
    <location>
        <begin position="20"/>
        <end position="359"/>
    </location>
</feature>
<organism evidence="2 3">
    <name type="scientific">Kaustia mangrovi</name>
    <dbReference type="NCBI Taxonomy" id="2593653"/>
    <lineage>
        <taxon>Bacteria</taxon>
        <taxon>Pseudomonadati</taxon>
        <taxon>Pseudomonadota</taxon>
        <taxon>Alphaproteobacteria</taxon>
        <taxon>Hyphomicrobiales</taxon>
        <taxon>Parvibaculaceae</taxon>
        <taxon>Kaustia</taxon>
    </lineage>
</organism>
<evidence type="ECO:0000313" key="3">
    <source>
        <dbReference type="Proteomes" id="UP000593594"/>
    </source>
</evidence>